<dbReference type="InterPro" id="IPR050962">
    <property type="entry name" value="Phosphate-bind_PstS"/>
</dbReference>
<dbReference type="Pfam" id="PF12849">
    <property type="entry name" value="PBP_like_2"/>
    <property type="match status" value="1"/>
</dbReference>
<dbReference type="OrthoDB" id="6226411at2759"/>
<proteinExistence type="inferred from homology"/>
<evidence type="ECO:0000313" key="6">
    <source>
        <dbReference type="EnsemblMetazoa" id="HelroP69793"/>
    </source>
</evidence>
<keyword evidence="3" id="KW-0592">Phosphate transport</keyword>
<dbReference type="PIRSF" id="PIRSF002756">
    <property type="entry name" value="PstS"/>
    <property type="match status" value="1"/>
</dbReference>
<keyword evidence="7" id="KW-1185">Reference proteome</keyword>
<dbReference type="GO" id="GO:0035435">
    <property type="term" value="P:phosphate ion transmembrane transport"/>
    <property type="evidence" value="ECO:0007669"/>
    <property type="project" value="InterPro"/>
</dbReference>
<gene>
    <name evidence="6" type="primary">20214383</name>
    <name evidence="5" type="ORF">HELRODRAFT_69793</name>
</gene>
<organism evidence="6 7">
    <name type="scientific">Helobdella robusta</name>
    <name type="common">Californian leech</name>
    <dbReference type="NCBI Taxonomy" id="6412"/>
    <lineage>
        <taxon>Eukaryota</taxon>
        <taxon>Metazoa</taxon>
        <taxon>Spiralia</taxon>
        <taxon>Lophotrochozoa</taxon>
        <taxon>Annelida</taxon>
        <taxon>Clitellata</taxon>
        <taxon>Hirudinea</taxon>
        <taxon>Rhynchobdellida</taxon>
        <taxon>Glossiphoniidae</taxon>
        <taxon>Helobdella</taxon>
    </lineage>
</organism>
<dbReference type="EMBL" id="AMQM01001887">
    <property type="status" value="NOT_ANNOTATED_CDS"/>
    <property type="molecule type" value="Genomic_DNA"/>
</dbReference>
<evidence type="ECO:0000256" key="2">
    <source>
        <dbReference type="ARBA" id="ARBA00022448"/>
    </source>
</evidence>
<dbReference type="GO" id="GO:0043190">
    <property type="term" value="C:ATP-binding cassette (ABC) transporter complex"/>
    <property type="evidence" value="ECO:0007669"/>
    <property type="project" value="InterPro"/>
</dbReference>
<dbReference type="EnsemblMetazoa" id="HelroT69793">
    <property type="protein sequence ID" value="HelroP69793"/>
    <property type="gene ID" value="HelroG69793"/>
</dbReference>
<comment type="similarity">
    <text evidence="1">Belongs to the PstS family.</text>
</comment>
<dbReference type="EMBL" id="KB097639">
    <property type="protein sequence ID" value="ESN92817.1"/>
    <property type="molecule type" value="Genomic_DNA"/>
</dbReference>
<dbReference type="eggNOG" id="ENOG502S5Z3">
    <property type="taxonomic scope" value="Eukaryota"/>
</dbReference>
<dbReference type="PANTHER" id="PTHR42996:SF1">
    <property type="entry name" value="PHOSPHATE-BINDING PROTEIN PSTS"/>
    <property type="match status" value="1"/>
</dbReference>
<dbReference type="CTD" id="20214383"/>
<dbReference type="HOGENOM" id="CLU_034528_1_0_1"/>
<evidence type="ECO:0000256" key="3">
    <source>
        <dbReference type="ARBA" id="ARBA00022592"/>
    </source>
</evidence>
<dbReference type="GO" id="GO:0042301">
    <property type="term" value="F:phosphate ion binding"/>
    <property type="evidence" value="ECO:0007669"/>
    <property type="project" value="InterPro"/>
</dbReference>
<sequence length="327" mass="36969">MFSFLQKKSVSCFQKVDMTGSGASSTVDVYKTWAIYYESMRSSFIDLQFFYDAKGSSRGKQDIIGSKINFAGSDIPLNRADEQNYPDIKYFPSLACKVKLRIYYNNKKTSHLILKNNCKQIVGIYNGTITNWNDSSFMKNNPSTKLPDAPIIPIARLDDAGSTFIFSSTLSSFDINWNSSFGTFQSKNFWPKHITIFGQRISGMADTITNNNFSIGYLSTSGVQEVNLSYAKIINKSGKKVDANIEIIQETIEKSFKNQSANFAFSLTDLDIPSAYPILSFSYILININNIKYDCSQITELYRFFKWSLQSVAAHKATKHLQFVPLP</sequence>
<dbReference type="AlphaFoldDB" id="T1FZY5"/>
<feature type="domain" description="PBP" evidence="4">
    <location>
        <begin position="18"/>
        <end position="286"/>
    </location>
</feature>
<dbReference type="OMA" id="FAMIRTD"/>
<evidence type="ECO:0000313" key="7">
    <source>
        <dbReference type="Proteomes" id="UP000015101"/>
    </source>
</evidence>
<dbReference type="InterPro" id="IPR024370">
    <property type="entry name" value="PBP_domain"/>
</dbReference>
<dbReference type="Gene3D" id="3.40.190.10">
    <property type="entry name" value="Periplasmic binding protein-like II"/>
    <property type="match status" value="2"/>
</dbReference>
<dbReference type="GO" id="GO:0006817">
    <property type="term" value="P:phosphate ion transport"/>
    <property type="evidence" value="ECO:0000318"/>
    <property type="project" value="GO_Central"/>
</dbReference>
<evidence type="ECO:0000259" key="4">
    <source>
        <dbReference type="Pfam" id="PF12849"/>
    </source>
</evidence>
<accession>T1FZY5</accession>
<dbReference type="InParanoid" id="T1FZY5"/>
<reference evidence="6" key="3">
    <citation type="submission" date="2015-06" db="UniProtKB">
        <authorList>
            <consortium name="EnsemblMetazoa"/>
        </authorList>
    </citation>
    <scope>IDENTIFICATION</scope>
</reference>
<protein>
    <recommendedName>
        <fullName evidence="4">PBP domain-containing protein</fullName>
    </recommendedName>
</protein>
<reference evidence="5 7" key="2">
    <citation type="journal article" date="2013" name="Nature">
        <title>Insights into bilaterian evolution from three spiralian genomes.</title>
        <authorList>
            <person name="Simakov O."/>
            <person name="Marletaz F."/>
            <person name="Cho S.J."/>
            <person name="Edsinger-Gonzales E."/>
            <person name="Havlak P."/>
            <person name="Hellsten U."/>
            <person name="Kuo D.H."/>
            <person name="Larsson T."/>
            <person name="Lv J."/>
            <person name="Arendt D."/>
            <person name="Savage R."/>
            <person name="Osoegawa K."/>
            <person name="de Jong P."/>
            <person name="Grimwood J."/>
            <person name="Chapman J.A."/>
            <person name="Shapiro H."/>
            <person name="Aerts A."/>
            <person name="Otillar R.P."/>
            <person name="Terry A.Y."/>
            <person name="Boore J.L."/>
            <person name="Grigoriev I.V."/>
            <person name="Lindberg D.R."/>
            <person name="Seaver E.C."/>
            <person name="Weisblat D.A."/>
            <person name="Putnam N.H."/>
            <person name="Rokhsar D.S."/>
        </authorList>
    </citation>
    <scope>NUCLEOTIDE SEQUENCE</scope>
</reference>
<dbReference type="Proteomes" id="UP000015101">
    <property type="component" value="Unassembled WGS sequence"/>
</dbReference>
<evidence type="ECO:0000256" key="1">
    <source>
        <dbReference type="ARBA" id="ARBA00008725"/>
    </source>
</evidence>
<dbReference type="SUPFAM" id="SSF53850">
    <property type="entry name" value="Periplasmic binding protein-like II"/>
    <property type="match status" value="1"/>
</dbReference>
<dbReference type="GeneID" id="20214383"/>
<dbReference type="PANTHER" id="PTHR42996">
    <property type="entry name" value="PHOSPHATE-BINDING PROTEIN PSTS"/>
    <property type="match status" value="1"/>
</dbReference>
<dbReference type="RefSeq" id="XP_009028860.1">
    <property type="nucleotide sequence ID" value="XM_009030612.1"/>
</dbReference>
<evidence type="ECO:0000313" key="5">
    <source>
        <dbReference type="EMBL" id="ESN92817.1"/>
    </source>
</evidence>
<dbReference type="InterPro" id="IPR005673">
    <property type="entry name" value="ABC_phos-bd_PstS"/>
</dbReference>
<name>T1FZY5_HELRO</name>
<reference evidence="7" key="1">
    <citation type="submission" date="2012-12" db="EMBL/GenBank/DDBJ databases">
        <authorList>
            <person name="Hellsten U."/>
            <person name="Grimwood J."/>
            <person name="Chapman J.A."/>
            <person name="Shapiro H."/>
            <person name="Aerts A."/>
            <person name="Otillar R.P."/>
            <person name="Terry A.Y."/>
            <person name="Boore J.L."/>
            <person name="Simakov O."/>
            <person name="Marletaz F."/>
            <person name="Cho S.-J."/>
            <person name="Edsinger-Gonzales E."/>
            <person name="Havlak P."/>
            <person name="Kuo D.-H."/>
            <person name="Larsson T."/>
            <person name="Lv J."/>
            <person name="Arendt D."/>
            <person name="Savage R."/>
            <person name="Osoegawa K."/>
            <person name="de Jong P."/>
            <person name="Lindberg D.R."/>
            <person name="Seaver E.C."/>
            <person name="Weisblat D.A."/>
            <person name="Putnam N.H."/>
            <person name="Grigoriev I.V."/>
            <person name="Rokhsar D.S."/>
        </authorList>
    </citation>
    <scope>NUCLEOTIDE SEQUENCE</scope>
</reference>
<dbReference type="KEGG" id="hro:HELRODRAFT_69793"/>
<keyword evidence="2" id="KW-0813">Transport</keyword>